<dbReference type="Proteomes" id="UP000613011">
    <property type="component" value="Unassembled WGS sequence"/>
</dbReference>
<sequence>MTHRFLIAPVAVAAALCFGTVAAQTGTAASTSGSSTASGTAAGAGTATPRPSTPARDAQAGKSEKKDLARGDRKFIEEAAGHGMFEVQAGQLAAQKASNPSVKSFGETLVKDHTAANQELQQIASKLQVEVKPELPRSMRNKLENLQKKNGAEFDQEFIKEVGLKAHEDDVKKFKSASKDLKDPQLKAFAEKTLPTLEKHLAEAKQLDQTMSARGKSDSRTSASGAGPAPASKAGSTGTTGGGMGTGSTGPGKGS</sequence>
<dbReference type="Gene3D" id="1.20.1260.10">
    <property type="match status" value="1"/>
</dbReference>
<feature type="chain" id="PRO_5037136804" evidence="2">
    <location>
        <begin position="24"/>
        <end position="255"/>
    </location>
</feature>
<accession>A0A936ZHV9</accession>
<keyword evidence="5" id="KW-1185">Reference proteome</keyword>
<feature type="compositionally biased region" description="Low complexity" evidence="1">
    <location>
        <begin position="28"/>
        <end position="55"/>
    </location>
</feature>
<keyword evidence="2" id="KW-0732">Signal</keyword>
<organism evidence="4 5">
    <name type="scientific">Ramlibacter aurantiacus</name>
    <dbReference type="NCBI Taxonomy" id="2801330"/>
    <lineage>
        <taxon>Bacteria</taxon>
        <taxon>Pseudomonadati</taxon>
        <taxon>Pseudomonadota</taxon>
        <taxon>Betaproteobacteria</taxon>
        <taxon>Burkholderiales</taxon>
        <taxon>Comamonadaceae</taxon>
        <taxon>Ramlibacter</taxon>
    </lineage>
</organism>
<feature type="compositionally biased region" description="Basic and acidic residues" evidence="1">
    <location>
        <begin position="62"/>
        <end position="74"/>
    </location>
</feature>
<feature type="compositionally biased region" description="Low complexity" evidence="1">
    <location>
        <begin position="221"/>
        <end position="237"/>
    </location>
</feature>
<dbReference type="PANTHER" id="PTHR38593:SF1">
    <property type="entry name" value="BLR2558 PROTEIN"/>
    <property type="match status" value="1"/>
</dbReference>
<feature type="region of interest" description="Disordered" evidence="1">
    <location>
        <begin position="28"/>
        <end position="74"/>
    </location>
</feature>
<dbReference type="EMBL" id="JAEQNA010000002">
    <property type="protein sequence ID" value="MBL0420523.1"/>
    <property type="molecule type" value="Genomic_DNA"/>
</dbReference>
<feature type="signal peptide" evidence="2">
    <location>
        <begin position="1"/>
        <end position="23"/>
    </location>
</feature>
<feature type="domain" description="DUF4142" evidence="3">
    <location>
        <begin position="72"/>
        <end position="207"/>
    </location>
</feature>
<protein>
    <submittedName>
        <fullName evidence="4">DUF4142 domain-containing protein</fullName>
    </submittedName>
</protein>
<name>A0A936ZHV9_9BURK</name>
<feature type="compositionally biased region" description="Gly residues" evidence="1">
    <location>
        <begin position="238"/>
        <end position="255"/>
    </location>
</feature>
<feature type="region of interest" description="Disordered" evidence="1">
    <location>
        <begin position="200"/>
        <end position="255"/>
    </location>
</feature>
<dbReference type="RefSeq" id="WP_201683595.1">
    <property type="nucleotide sequence ID" value="NZ_JAEQNA010000002.1"/>
</dbReference>
<dbReference type="InterPro" id="IPR025419">
    <property type="entry name" value="DUF4142"/>
</dbReference>
<dbReference type="PANTHER" id="PTHR38593">
    <property type="entry name" value="BLR2558 PROTEIN"/>
    <property type="match status" value="1"/>
</dbReference>
<evidence type="ECO:0000313" key="5">
    <source>
        <dbReference type="Proteomes" id="UP000613011"/>
    </source>
</evidence>
<dbReference type="Pfam" id="PF13628">
    <property type="entry name" value="DUF4142"/>
    <property type="match status" value="1"/>
</dbReference>
<reference evidence="4" key="1">
    <citation type="submission" date="2021-01" db="EMBL/GenBank/DDBJ databases">
        <title>Ramlibacter sp. strain AW1 16S ribosomal RNA gene Genome sequencing and assembly.</title>
        <authorList>
            <person name="Kang M."/>
        </authorList>
    </citation>
    <scope>NUCLEOTIDE SEQUENCE</scope>
    <source>
        <strain evidence="4">AW1</strain>
    </source>
</reference>
<comment type="caution">
    <text evidence="4">The sequence shown here is derived from an EMBL/GenBank/DDBJ whole genome shotgun (WGS) entry which is preliminary data.</text>
</comment>
<evidence type="ECO:0000313" key="4">
    <source>
        <dbReference type="EMBL" id="MBL0420523.1"/>
    </source>
</evidence>
<evidence type="ECO:0000256" key="2">
    <source>
        <dbReference type="SAM" id="SignalP"/>
    </source>
</evidence>
<dbReference type="AlphaFoldDB" id="A0A936ZHV9"/>
<proteinExistence type="predicted"/>
<dbReference type="InterPro" id="IPR012347">
    <property type="entry name" value="Ferritin-like"/>
</dbReference>
<evidence type="ECO:0000256" key="1">
    <source>
        <dbReference type="SAM" id="MobiDB-lite"/>
    </source>
</evidence>
<evidence type="ECO:0000259" key="3">
    <source>
        <dbReference type="Pfam" id="PF13628"/>
    </source>
</evidence>
<gene>
    <name evidence="4" type="ORF">JI739_09235</name>
</gene>